<sequence length="68" mass="7841">MKLIIFLTLSVFPRLAEPKTVFVCDSPGAKRYHLKEKCRGLTNCTYRIIKVTEETAKVNGKTLCHWEN</sequence>
<protein>
    <submittedName>
        <fullName evidence="1">Uncharacterized protein</fullName>
    </submittedName>
</protein>
<dbReference type="AlphaFoldDB" id="A0A563U658"/>
<reference evidence="1 2" key="1">
    <citation type="submission" date="2019-07" db="EMBL/GenBank/DDBJ databases">
        <authorList>
            <person name="Kim J."/>
        </authorList>
    </citation>
    <scope>NUCLEOTIDE SEQUENCE [LARGE SCALE GENOMIC DNA]</scope>
    <source>
        <strain evidence="1 2">MJ1a</strain>
    </source>
</reference>
<dbReference type="OrthoDB" id="885042at2"/>
<dbReference type="Proteomes" id="UP000318010">
    <property type="component" value="Unassembled WGS sequence"/>
</dbReference>
<name>A0A563U658_9SPHI</name>
<evidence type="ECO:0000313" key="2">
    <source>
        <dbReference type="Proteomes" id="UP000318010"/>
    </source>
</evidence>
<dbReference type="EMBL" id="VOEI01000002">
    <property type="protein sequence ID" value="TWR26799.1"/>
    <property type="molecule type" value="Genomic_DNA"/>
</dbReference>
<comment type="caution">
    <text evidence="1">The sequence shown here is derived from an EMBL/GenBank/DDBJ whole genome shotgun (WGS) entry which is preliminary data.</text>
</comment>
<keyword evidence="2" id="KW-1185">Reference proteome</keyword>
<proteinExistence type="predicted"/>
<evidence type="ECO:0000313" key="1">
    <source>
        <dbReference type="EMBL" id="TWR26799.1"/>
    </source>
</evidence>
<organism evidence="1 2">
    <name type="scientific">Mucilaginibacter achroorhodeus</name>
    <dbReference type="NCBI Taxonomy" id="2599294"/>
    <lineage>
        <taxon>Bacteria</taxon>
        <taxon>Pseudomonadati</taxon>
        <taxon>Bacteroidota</taxon>
        <taxon>Sphingobacteriia</taxon>
        <taxon>Sphingobacteriales</taxon>
        <taxon>Sphingobacteriaceae</taxon>
        <taxon>Mucilaginibacter</taxon>
    </lineage>
</organism>
<accession>A0A563U658</accession>
<gene>
    <name evidence="1" type="ORF">FPZ42_07105</name>
</gene>